<evidence type="ECO:0000313" key="3">
    <source>
        <dbReference type="EMBL" id="CAH0713578.1"/>
    </source>
</evidence>
<dbReference type="InterPro" id="IPR039646">
    <property type="entry name" value="ZNHIT2"/>
</dbReference>
<evidence type="ECO:0000256" key="1">
    <source>
        <dbReference type="PROSITE-ProRule" id="PRU00453"/>
    </source>
</evidence>
<dbReference type="PANTHER" id="PTHR15555">
    <property type="entry name" value="ZINC FINGER HIT DOMAIN CONTAINING PROTEIN 2 PROTEIN FON -RELATED"/>
    <property type="match status" value="1"/>
</dbReference>
<gene>
    <name evidence="3" type="ORF">BINO364_LOCUS728</name>
</gene>
<keyword evidence="4" id="KW-1185">Reference proteome</keyword>
<dbReference type="InterPro" id="IPR007529">
    <property type="entry name" value="Znf_HIT"/>
</dbReference>
<keyword evidence="1" id="KW-0863">Zinc-finger</keyword>
<dbReference type="AlphaFoldDB" id="A0A8J9V0C2"/>
<evidence type="ECO:0000259" key="2">
    <source>
        <dbReference type="PROSITE" id="PS51083"/>
    </source>
</evidence>
<proteinExistence type="predicted"/>
<dbReference type="PROSITE" id="PS51083">
    <property type="entry name" value="ZF_HIT"/>
    <property type="match status" value="1"/>
</dbReference>
<sequence>MTSKSSTSKQNRLCGLCEENPSKYCCPQCEIFYCSLDCYKSDKHLECSEKFYRDCVDAELASQQVNDDAKTKMINILKRMHETDDQTEDVMDEEELDSDDGSEIDLHTRIKDLNLDDPNVLWNALTEDEKNEFEAMLSKGDIENILPQWVPWWMYYKEKKLVEDVKVSDIETEILKSCPEIKSVPDFTSLTSVKPSPAIRFNMANVIAAYAFIMRYFNGEVEPVETAICVLDICTNLDSNANFDDPELAVEAVAQRCLQSEYIQTDEASLNVMKSDTFLILQGPSEENKIYYSKAAFSHLIQIFTDAKSLCKIKNESKNEKSNGDFSKKFPEHTKNHLPYLDVSKVKKVIKKLEFYLSFLESCDSNTNE</sequence>
<reference evidence="3" key="1">
    <citation type="submission" date="2021-12" db="EMBL/GenBank/DDBJ databases">
        <authorList>
            <person name="Martin H S."/>
        </authorList>
    </citation>
    <scope>NUCLEOTIDE SEQUENCE</scope>
</reference>
<evidence type="ECO:0000313" key="4">
    <source>
        <dbReference type="Proteomes" id="UP000838878"/>
    </source>
</evidence>
<dbReference type="Proteomes" id="UP000838878">
    <property type="component" value="Chromosome 1"/>
</dbReference>
<organism evidence="3 4">
    <name type="scientific">Brenthis ino</name>
    <name type="common">lesser marbled fritillary</name>
    <dbReference type="NCBI Taxonomy" id="405034"/>
    <lineage>
        <taxon>Eukaryota</taxon>
        <taxon>Metazoa</taxon>
        <taxon>Ecdysozoa</taxon>
        <taxon>Arthropoda</taxon>
        <taxon>Hexapoda</taxon>
        <taxon>Insecta</taxon>
        <taxon>Pterygota</taxon>
        <taxon>Neoptera</taxon>
        <taxon>Endopterygota</taxon>
        <taxon>Lepidoptera</taxon>
        <taxon>Glossata</taxon>
        <taxon>Ditrysia</taxon>
        <taxon>Papilionoidea</taxon>
        <taxon>Nymphalidae</taxon>
        <taxon>Heliconiinae</taxon>
        <taxon>Argynnini</taxon>
        <taxon>Brenthis</taxon>
    </lineage>
</organism>
<protein>
    <recommendedName>
        <fullName evidence="2">HIT-type domain-containing protein</fullName>
    </recommendedName>
</protein>
<dbReference type="EMBL" id="OV170221">
    <property type="protein sequence ID" value="CAH0713578.1"/>
    <property type="molecule type" value="Genomic_DNA"/>
</dbReference>
<feature type="domain" description="HIT-type" evidence="2">
    <location>
        <begin position="14"/>
        <end position="47"/>
    </location>
</feature>
<accession>A0A8J9V0C2</accession>
<feature type="non-terminal residue" evidence="3">
    <location>
        <position position="369"/>
    </location>
</feature>
<keyword evidence="1" id="KW-0479">Metal-binding</keyword>
<dbReference type="OrthoDB" id="10005492at2759"/>
<keyword evidence="1" id="KW-0862">Zinc</keyword>
<dbReference type="PANTHER" id="PTHR15555:SF0">
    <property type="entry name" value="ZINC FINGER HIT DOMAIN-CONTAINING PROTEIN 2"/>
    <property type="match status" value="1"/>
</dbReference>
<dbReference type="CDD" id="cd23024">
    <property type="entry name" value="zf-HIT_ZNHIT2-3"/>
    <property type="match status" value="1"/>
</dbReference>
<dbReference type="Pfam" id="PF04438">
    <property type="entry name" value="zf-HIT"/>
    <property type="match status" value="1"/>
</dbReference>
<dbReference type="Gene3D" id="3.30.60.190">
    <property type="match status" value="1"/>
</dbReference>
<dbReference type="SUPFAM" id="SSF144232">
    <property type="entry name" value="HIT/MYND zinc finger-like"/>
    <property type="match status" value="1"/>
</dbReference>
<dbReference type="GO" id="GO:0008270">
    <property type="term" value="F:zinc ion binding"/>
    <property type="evidence" value="ECO:0007669"/>
    <property type="project" value="UniProtKB-UniRule"/>
</dbReference>
<name>A0A8J9V0C2_9NEOP</name>